<evidence type="ECO:0000313" key="4">
    <source>
        <dbReference type="Proteomes" id="UP000316759"/>
    </source>
</evidence>
<keyword evidence="4" id="KW-1185">Reference proteome</keyword>
<dbReference type="EMBL" id="SUNJ01015856">
    <property type="protein sequence ID" value="TPP39708.1"/>
    <property type="molecule type" value="Genomic_DNA"/>
</dbReference>
<evidence type="ECO:0000313" key="3">
    <source>
        <dbReference type="EMBL" id="TPP39708.1"/>
    </source>
</evidence>
<feature type="chain" id="PRO_5021319547" evidence="2">
    <location>
        <begin position="17"/>
        <end position="71"/>
    </location>
</feature>
<comment type="caution">
    <text evidence="3">The sequence shown here is derived from an EMBL/GenBank/DDBJ whole genome shotgun (WGS) entry which is preliminary data.</text>
</comment>
<proteinExistence type="predicted"/>
<sequence>MLFTVFVLVNFLQTELEKLITENQETEYEIEKLRSELDIFLNGENLSTEVLDCPVSDNQMDSETGASSVRK</sequence>
<feature type="coiled-coil region" evidence="1">
    <location>
        <begin position="9"/>
        <end position="36"/>
    </location>
</feature>
<evidence type="ECO:0000256" key="2">
    <source>
        <dbReference type="SAM" id="SignalP"/>
    </source>
</evidence>
<evidence type="ECO:0000256" key="1">
    <source>
        <dbReference type="SAM" id="Coils"/>
    </source>
</evidence>
<name>A0A504WV84_FASGI</name>
<keyword evidence="2" id="KW-0732">Signal</keyword>
<organism evidence="3 4">
    <name type="scientific">Fasciola gigantica</name>
    <name type="common">Giant liver fluke</name>
    <dbReference type="NCBI Taxonomy" id="46835"/>
    <lineage>
        <taxon>Eukaryota</taxon>
        <taxon>Metazoa</taxon>
        <taxon>Spiralia</taxon>
        <taxon>Lophotrochozoa</taxon>
        <taxon>Platyhelminthes</taxon>
        <taxon>Trematoda</taxon>
        <taxon>Digenea</taxon>
        <taxon>Plagiorchiida</taxon>
        <taxon>Echinostomata</taxon>
        <taxon>Echinostomatoidea</taxon>
        <taxon>Fasciolidae</taxon>
        <taxon>Fasciola</taxon>
    </lineage>
</organism>
<dbReference type="Proteomes" id="UP000316759">
    <property type="component" value="Unassembled WGS sequence"/>
</dbReference>
<accession>A0A504WV84</accession>
<protein>
    <submittedName>
        <fullName evidence="3">Uncharacterized protein</fullName>
    </submittedName>
</protein>
<keyword evidence="1" id="KW-0175">Coiled coil</keyword>
<dbReference type="AlphaFoldDB" id="A0A504WV84"/>
<reference evidence="3 4" key="1">
    <citation type="submission" date="2019-04" db="EMBL/GenBank/DDBJ databases">
        <title>Annotation for the trematode Fasciola gigantica.</title>
        <authorList>
            <person name="Choi Y.-J."/>
        </authorList>
    </citation>
    <scope>NUCLEOTIDE SEQUENCE [LARGE SCALE GENOMIC DNA]</scope>
    <source>
        <strain evidence="3">Uganda_cow_1</strain>
    </source>
</reference>
<gene>
    <name evidence="3" type="ORF">FGIG_11197</name>
</gene>
<feature type="signal peptide" evidence="2">
    <location>
        <begin position="1"/>
        <end position="16"/>
    </location>
</feature>